<organism evidence="1 2">
    <name type="scientific">Lyophyllum shimeji</name>
    <name type="common">Hon-shimeji</name>
    <name type="synonym">Tricholoma shimeji</name>
    <dbReference type="NCBI Taxonomy" id="47721"/>
    <lineage>
        <taxon>Eukaryota</taxon>
        <taxon>Fungi</taxon>
        <taxon>Dikarya</taxon>
        <taxon>Basidiomycota</taxon>
        <taxon>Agaricomycotina</taxon>
        <taxon>Agaricomycetes</taxon>
        <taxon>Agaricomycetidae</taxon>
        <taxon>Agaricales</taxon>
        <taxon>Tricholomatineae</taxon>
        <taxon>Lyophyllaceae</taxon>
        <taxon>Lyophyllum</taxon>
    </lineage>
</organism>
<proteinExistence type="predicted"/>
<dbReference type="AlphaFoldDB" id="A0A9P3PS93"/>
<dbReference type="EMBL" id="BRPK01000009">
    <property type="protein sequence ID" value="GLB41113.1"/>
    <property type="molecule type" value="Genomic_DNA"/>
</dbReference>
<reference evidence="1" key="1">
    <citation type="submission" date="2022-07" db="EMBL/GenBank/DDBJ databases">
        <title>The genome of Lyophyllum shimeji provides insight into the initial evolution of ectomycorrhizal fungal genome.</title>
        <authorList>
            <person name="Kobayashi Y."/>
            <person name="Shibata T."/>
            <person name="Hirakawa H."/>
            <person name="Shigenobu S."/>
            <person name="Nishiyama T."/>
            <person name="Yamada A."/>
            <person name="Hasebe M."/>
            <person name="Kawaguchi M."/>
        </authorList>
    </citation>
    <scope>NUCLEOTIDE SEQUENCE</scope>
    <source>
        <strain evidence="1">AT787</strain>
    </source>
</reference>
<evidence type="ECO:0000313" key="1">
    <source>
        <dbReference type="EMBL" id="GLB41113.1"/>
    </source>
</evidence>
<accession>A0A9P3PS93</accession>
<evidence type="ECO:0000313" key="2">
    <source>
        <dbReference type="Proteomes" id="UP001063166"/>
    </source>
</evidence>
<keyword evidence="2" id="KW-1185">Reference proteome</keyword>
<protein>
    <submittedName>
        <fullName evidence="1">Uncharacterized protein</fullName>
    </submittedName>
</protein>
<dbReference type="Proteomes" id="UP001063166">
    <property type="component" value="Unassembled WGS sequence"/>
</dbReference>
<sequence length="144" mass="15793">MSRSKNARAARLYSVRNVAIVVEGGGEGGAVTTGMAPLSEISVEYVTSVSVLVADGIEAEPELVVAGGKEELRLSVFCGHCRRLPLFVFWPQVLLENQDTRRDFLNWRLAFTIGHTTLNDNEIWAEPSVGDLRNNTLYTSNLIG</sequence>
<gene>
    <name evidence="1" type="ORF">LshimejAT787_0903280</name>
</gene>
<name>A0A9P3PS93_LYOSH</name>
<comment type="caution">
    <text evidence="1">The sequence shown here is derived from an EMBL/GenBank/DDBJ whole genome shotgun (WGS) entry which is preliminary data.</text>
</comment>